<reference evidence="2" key="2">
    <citation type="submission" date="2008-12" db="EMBL/GenBank/DDBJ databases">
        <title>Improved gene annotation of the rice (Oryza sativa) genomes.</title>
        <authorList>
            <person name="Wang J."/>
            <person name="Li R."/>
            <person name="Fan W."/>
            <person name="Huang Q."/>
            <person name="Zhang J."/>
            <person name="Zhou Y."/>
            <person name="Hu Y."/>
            <person name="Zi S."/>
            <person name="Li J."/>
            <person name="Ni P."/>
            <person name="Zheng H."/>
            <person name="Zhang Y."/>
            <person name="Zhao M."/>
            <person name="Hao Q."/>
            <person name="McDermott J."/>
            <person name="Samudrala R."/>
            <person name="Kristiansen K."/>
            <person name="Wong G.K.-S."/>
        </authorList>
    </citation>
    <scope>NUCLEOTIDE SEQUENCE</scope>
</reference>
<dbReference type="EMBL" id="CM000142">
    <property type="protein sequence ID" value="EEE63170.1"/>
    <property type="molecule type" value="Genomic_DNA"/>
</dbReference>
<accession>B9FKE0</accession>
<dbReference type="AlphaFoldDB" id="B9FKE0"/>
<protein>
    <submittedName>
        <fullName evidence="2">Uncharacterized protein</fullName>
    </submittedName>
</protein>
<feature type="compositionally biased region" description="Gly residues" evidence="1">
    <location>
        <begin position="56"/>
        <end position="80"/>
    </location>
</feature>
<organism evidence="2">
    <name type="scientific">Oryza sativa subsp. japonica</name>
    <name type="common">Rice</name>
    <dbReference type="NCBI Taxonomy" id="39947"/>
    <lineage>
        <taxon>Eukaryota</taxon>
        <taxon>Viridiplantae</taxon>
        <taxon>Streptophyta</taxon>
        <taxon>Embryophyta</taxon>
        <taxon>Tracheophyta</taxon>
        <taxon>Spermatophyta</taxon>
        <taxon>Magnoliopsida</taxon>
        <taxon>Liliopsida</taxon>
        <taxon>Poales</taxon>
        <taxon>Poaceae</taxon>
        <taxon>BOP clade</taxon>
        <taxon>Oryzoideae</taxon>
        <taxon>Oryzeae</taxon>
        <taxon>Oryzinae</taxon>
        <taxon>Oryza</taxon>
        <taxon>Oryza sativa</taxon>
    </lineage>
</organism>
<name>B9FKE0_ORYSJ</name>
<proteinExistence type="predicted"/>
<gene>
    <name evidence="2" type="ORF">OsJ_17979</name>
</gene>
<evidence type="ECO:0000256" key="1">
    <source>
        <dbReference type="SAM" id="MobiDB-lite"/>
    </source>
</evidence>
<evidence type="ECO:0000313" key="2">
    <source>
        <dbReference type="EMBL" id="EEE63170.1"/>
    </source>
</evidence>
<feature type="region of interest" description="Disordered" evidence="1">
    <location>
        <begin position="52"/>
        <end position="86"/>
    </location>
</feature>
<reference evidence="2" key="1">
    <citation type="journal article" date="2005" name="PLoS Biol.">
        <title>The genomes of Oryza sativa: a history of duplications.</title>
        <authorList>
            <person name="Yu J."/>
            <person name="Wang J."/>
            <person name="Lin W."/>
            <person name="Li S."/>
            <person name="Li H."/>
            <person name="Zhou J."/>
            <person name="Ni P."/>
            <person name="Dong W."/>
            <person name="Hu S."/>
            <person name="Zeng C."/>
            <person name="Zhang J."/>
            <person name="Zhang Y."/>
            <person name="Li R."/>
            <person name="Xu Z."/>
            <person name="Li S."/>
            <person name="Li X."/>
            <person name="Zheng H."/>
            <person name="Cong L."/>
            <person name="Lin L."/>
            <person name="Yin J."/>
            <person name="Geng J."/>
            <person name="Li G."/>
            <person name="Shi J."/>
            <person name="Liu J."/>
            <person name="Lv H."/>
            <person name="Li J."/>
            <person name="Wang J."/>
            <person name="Deng Y."/>
            <person name="Ran L."/>
            <person name="Shi X."/>
            <person name="Wang X."/>
            <person name="Wu Q."/>
            <person name="Li C."/>
            <person name="Ren X."/>
            <person name="Wang J."/>
            <person name="Wang X."/>
            <person name="Li D."/>
            <person name="Liu D."/>
            <person name="Zhang X."/>
            <person name="Ji Z."/>
            <person name="Zhao W."/>
            <person name="Sun Y."/>
            <person name="Zhang Z."/>
            <person name="Bao J."/>
            <person name="Han Y."/>
            <person name="Dong L."/>
            <person name="Ji J."/>
            <person name="Chen P."/>
            <person name="Wu S."/>
            <person name="Liu J."/>
            <person name="Xiao Y."/>
            <person name="Bu D."/>
            <person name="Tan J."/>
            <person name="Yang L."/>
            <person name="Ye C."/>
            <person name="Zhang J."/>
            <person name="Xu J."/>
            <person name="Zhou Y."/>
            <person name="Yu Y."/>
            <person name="Zhang B."/>
            <person name="Zhuang S."/>
            <person name="Wei H."/>
            <person name="Liu B."/>
            <person name="Lei M."/>
            <person name="Yu H."/>
            <person name="Li Y."/>
            <person name="Xu H."/>
            <person name="Wei S."/>
            <person name="He X."/>
            <person name="Fang L."/>
            <person name="Zhang Z."/>
            <person name="Zhang Y."/>
            <person name="Huang X."/>
            <person name="Su Z."/>
            <person name="Tong W."/>
            <person name="Li J."/>
            <person name="Tong Z."/>
            <person name="Li S."/>
            <person name="Ye J."/>
            <person name="Wang L."/>
            <person name="Fang L."/>
            <person name="Lei T."/>
            <person name="Chen C."/>
            <person name="Chen H."/>
            <person name="Xu Z."/>
            <person name="Li H."/>
            <person name="Huang H."/>
            <person name="Zhang F."/>
            <person name="Xu H."/>
            <person name="Li N."/>
            <person name="Zhao C."/>
            <person name="Li S."/>
            <person name="Dong L."/>
            <person name="Huang Y."/>
            <person name="Li L."/>
            <person name="Xi Y."/>
            <person name="Qi Q."/>
            <person name="Li W."/>
            <person name="Zhang B."/>
            <person name="Hu W."/>
            <person name="Zhang Y."/>
            <person name="Tian X."/>
            <person name="Jiao Y."/>
            <person name="Liang X."/>
            <person name="Jin J."/>
            <person name="Gao L."/>
            <person name="Zheng W."/>
            <person name="Hao B."/>
            <person name="Liu S."/>
            <person name="Wang W."/>
            <person name="Yuan L."/>
            <person name="Cao M."/>
            <person name="McDermott J."/>
            <person name="Samudrala R."/>
            <person name="Wang J."/>
            <person name="Wong G.K."/>
            <person name="Yang H."/>
        </authorList>
    </citation>
    <scope>NUCLEOTIDE SEQUENCE [LARGE SCALE GENOMIC DNA]</scope>
</reference>
<sequence length="129" mass="13242">MAGTAESVTATVAVESAAVTVKAELRAMHTSFGGHVDWFRVASIYEGGGRAEDDSWGGGSGDGNGGDGGVSDGNSGGGVRGSDSESGIEGNAYIVWWPRRLVSVNLASASALFMSLGIRRVLQWMESDS</sequence>
<dbReference type="Proteomes" id="UP000007752">
    <property type="component" value="Chromosome 5"/>
</dbReference>